<proteinExistence type="predicted"/>
<organism evidence="2 3">
    <name type="scientific">Musca domestica</name>
    <name type="common">House fly</name>
    <dbReference type="NCBI Taxonomy" id="7370"/>
    <lineage>
        <taxon>Eukaryota</taxon>
        <taxon>Metazoa</taxon>
        <taxon>Ecdysozoa</taxon>
        <taxon>Arthropoda</taxon>
        <taxon>Hexapoda</taxon>
        <taxon>Insecta</taxon>
        <taxon>Pterygota</taxon>
        <taxon>Neoptera</taxon>
        <taxon>Endopterygota</taxon>
        <taxon>Diptera</taxon>
        <taxon>Brachycera</taxon>
        <taxon>Muscomorpha</taxon>
        <taxon>Muscoidea</taxon>
        <taxon>Muscidae</taxon>
        <taxon>Musca</taxon>
    </lineage>
</organism>
<dbReference type="Proteomes" id="UP001652621">
    <property type="component" value="Unplaced"/>
</dbReference>
<dbReference type="PANTHER" id="PTHR47331:SF1">
    <property type="entry name" value="GAG-LIKE PROTEIN"/>
    <property type="match status" value="1"/>
</dbReference>
<accession>A0ABM3ULC9</accession>
<dbReference type="PANTHER" id="PTHR47331">
    <property type="entry name" value="PHD-TYPE DOMAIN-CONTAINING PROTEIN"/>
    <property type="match status" value="1"/>
</dbReference>
<reference evidence="3" key="1">
    <citation type="submission" date="2025-08" db="UniProtKB">
        <authorList>
            <consortium name="RefSeq"/>
        </authorList>
    </citation>
    <scope>IDENTIFICATION</scope>
    <source>
        <strain evidence="3">Aabys</strain>
        <tissue evidence="3">Whole body</tissue>
    </source>
</reference>
<feature type="compositionally biased region" description="Low complexity" evidence="1">
    <location>
        <begin position="85"/>
        <end position="101"/>
    </location>
</feature>
<dbReference type="GeneID" id="131800686"/>
<sequence length="305" mass="34194">MDKGNVSSLPKCRICHERHFIKSCLTFQNMSVTKRRHEARQKGFCFNCLCTAHTREWCPSRKTCMVCHKGHHTLLHIDAKPNNHSSSKSTPKNRSSSRSCSLEPPTAKNQQSRPAKQQNRPSAHTSKRSTSTSTQRRHSNVSDRLSSRTKSHVFLPTALAKVITVEGCDKVRLLMNSGSTQTAISTKLVERLQLPLTQRTGKTFTAINLQSFHDESVKIHITGEVQNPLHISTPESTKDKKHLSIYNHLTDLADPHFFNPINIEIMIANDQIPKILRAGLIQTTTNMPIAQSSAFGWIISGSCQV</sequence>
<dbReference type="RefSeq" id="XP_058974326.1">
    <property type="nucleotide sequence ID" value="XM_059118343.1"/>
</dbReference>
<keyword evidence="2" id="KW-1185">Reference proteome</keyword>
<gene>
    <name evidence="3" type="primary">LOC131800686</name>
</gene>
<evidence type="ECO:0000313" key="2">
    <source>
        <dbReference type="Proteomes" id="UP001652621"/>
    </source>
</evidence>
<feature type="region of interest" description="Disordered" evidence="1">
    <location>
        <begin position="77"/>
        <end position="149"/>
    </location>
</feature>
<evidence type="ECO:0000313" key="3">
    <source>
        <dbReference type="RefSeq" id="XP_058974326.1"/>
    </source>
</evidence>
<name>A0ABM3ULC9_MUSDO</name>
<protein>
    <submittedName>
        <fullName evidence="3">Uncharacterized protein LOC131800686</fullName>
    </submittedName>
</protein>
<evidence type="ECO:0000256" key="1">
    <source>
        <dbReference type="SAM" id="MobiDB-lite"/>
    </source>
</evidence>
<feature type="compositionally biased region" description="Polar residues" evidence="1">
    <location>
        <begin position="107"/>
        <end position="121"/>
    </location>
</feature>
<feature type="compositionally biased region" description="Low complexity" evidence="1">
    <location>
        <begin position="122"/>
        <end position="134"/>
    </location>
</feature>